<dbReference type="GO" id="GO:0016887">
    <property type="term" value="F:ATP hydrolysis activity"/>
    <property type="evidence" value="ECO:0007669"/>
    <property type="project" value="InterPro"/>
</dbReference>
<dbReference type="SMART" id="SM00382">
    <property type="entry name" value="AAA"/>
    <property type="match status" value="1"/>
</dbReference>
<dbReference type="PROSITE" id="PS00211">
    <property type="entry name" value="ABC_TRANSPORTER_1"/>
    <property type="match status" value="1"/>
</dbReference>
<evidence type="ECO:0000256" key="1">
    <source>
        <dbReference type="ARBA" id="ARBA00005417"/>
    </source>
</evidence>
<accession>A0A1Y6CQ99</accession>
<keyword evidence="2" id="KW-0813">Transport</keyword>
<reference evidence="7 8" key="1">
    <citation type="submission" date="2017-04" db="EMBL/GenBank/DDBJ databases">
        <authorList>
            <person name="Afonso C.L."/>
            <person name="Miller P.J."/>
            <person name="Scott M.A."/>
            <person name="Spackman E."/>
            <person name="Goraichik I."/>
            <person name="Dimitrov K.M."/>
            <person name="Suarez D.L."/>
            <person name="Swayne D.E."/>
        </authorList>
    </citation>
    <scope>NUCLEOTIDE SEQUENCE [LARGE SCALE GENOMIC DNA]</scope>
    <source>
        <strain evidence="7 8">USBA 355</strain>
    </source>
</reference>
<sequence length="275" mass="29474">MTEPDRDHSPTASPAPSRPGTTIELERVTKVYGAGALAVQALSPISVTLAPGQAVSVVGPSGCGKSTLMRLIAGLEAPSSGTIRVGGRPVAGPLEDLGIVFQRDLLLDWRDVLGNVLLPAEIKGLAPAAARRRAAGLLAELGVERFAGHYPWQLSGGMRQRVAIARALLPSPTLMFLDEPFSALDAMTRDQMNVLLQQVQSAEHVTTLLITHSILEAVFVADRVLVMSGRPGTLLDDIAVDFPRPRRLSLRETPEFSAIVRRIREQFVRTGDLVG</sequence>
<dbReference type="Proteomes" id="UP000192917">
    <property type="component" value="Unassembled WGS sequence"/>
</dbReference>
<dbReference type="AlphaFoldDB" id="A0A1Y6CQ99"/>
<organism evidence="7 8">
    <name type="scientific">Tistlia consotensis USBA 355</name>
    <dbReference type="NCBI Taxonomy" id="560819"/>
    <lineage>
        <taxon>Bacteria</taxon>
        <taxon>Pseudomonadati</taxon>
        <taxon>Pseudomonadota</taxon>
        <taxon>Alphaproteobacteria</taxon>
        <taxon>Rhodospirillales</taxon>
        <taxon>Rhodovibrionaceae</taxon>
        <taxon>Tistlia</taxon>
    </lineage>
</organism>
<dbReference type="InterPro" id="IPR050166">
    <property type="entry name" value="ABC_transporter_ATP-bind"/>
</dbReference>
<dbReference type="InterPro" id="IPR027417">
    <property type="entry name" value="P-loop_NTPase"/>
</dbReference>
<keyword evidence="8" id="KW-1185">Reference proteome</keyword>
<evidence type="ECO:0000256" key="4">
    <source>
        <dbReference type="ARBA" id="ARBA00022840"/>
    </source>
</evidence>
<dbReference type="GO" id="GO:0005524">
    <property type="term" value="F:ATP binding"/>
    <property type="evidence" value="ECO:0007669"/>
    <property type="project" value="UniProtKB-KW"/>
</dbReference>
<dbReference type="InterPro" id="IPR003593">
    <property type="entry name" value="AAA+_ATPase"/>
</dbReference>
<dbReference type="Pfam" id="PF00005">
    <property type="entry name" value="ABC_tran"/>
    <property type="match status" value="1"/>
</dbReference>
<dbReference type="InterPro" id="IPR017871">
    <property type="entry name" value="ABC_transporter-like_CS"/>
</dbReference>
<dbReference type="PROSITE" id="PS50893">
    <property type="entry name" value="ABC_TRANSPORTER_2"/>
    <property type="match status" value="1"/>
</dbReference>
<dbReference type="RefSeq" id="WP_085125543.1">
    <property type="nucleotide sequence ID" value="NZ_FWZX01000029.1"/>
</dbReference>
<dbReference type="CDD" id="cd03293">
    <property type="entry name" value="ABC_NrtD_SsuB_transporters"/>
    <property type="match status" value="1"/>
</dbReference>
<evidence type="ECO:0000259" key="6">
    <source>
        <dbReference type="PROSITE" id="PS50893"/>
    </source>
</evidence>
<dbReference type="Gene3D" id="3.40.50.300">
    <property type="entry name" value="P-loop containing nucleotide triphosphate hydrolases"/>
    <property type="match status" value="1"/>
</dbReference>
<name>A0A1Y6CQ99_9PROT</name>
<dbReference type="PANTHER" id="PTHR42788:SF13">
    <property type="entry name" value="ALIPHATIC SULFONATES IMPORT ATP-BINDING PROTEIN SSUB"/>
    <property type="match status" value="1"/>
</dbReference>
<evidence type="ECO:0000256" key="2">
    <source>
        <dbReference type="ARBA" id="ARBA00022448"/>
    </source>
</evidence>
<dbReference type="InterPro" id="IPR003439">
    <property type="entry name" value="ABC_transporter-like_ATP-bd"/>
</dbReference>
<dbReference type="PANTHER" id="PTHR42788">
    <property type="entry name" value="TAURINE IMPORT ATP-BINDING PROTEIN-RELATED"/>
    <property type="match status" value="1"/>
</dbReference>
<protein>
    <submittedName>
        <fullName evidence="7">NitT/TauT family transport system ATP-binding protein</fullName>
    </submittedName>
</protein>
<dbReference type="EMBL" id="FWZX01000029">
    <property type="protein sequence ID" value="SMF70550.1"/>
    <property type="molecule type" value="Genomic_DNA"/>
</dbReference>
<evidence type="ECO:0000256" key="5">
    <source>
        <dbReference type="SAM" id="MobiDB-lite"/>
    </source>
</evidence>
<feature type="region of interest" description="Disordered" evidence="5">
    <location>
        <begin position="1"/>
        <end position="20"/>
    </location>
</feature>
<keyword evidence="3" id="KW-0547">Nucleotide-binding</keyword>
<evidence type="ECO:0000313" key="8">
    <source>
        <dbReference type="Proteomes" id="UP000192917"/>
    </source>
</evidence>
<keyword evidence="4 7" id="KW-0067">ATP-binding</keyword>
<gene>
    <name evidence="7" type="ORF">SAMN05428998_12944</name>
</gene>
<feature type="domain" description="ABC transporter" evidence="6">
    <location>
        <begin position="23"/>
        <end position="254"/>
    </location>
</feature>
<evidence type="ECO:0000256" key="3">
    <source>
        <dbReference type="ARBA" id="ARBA00022741"/>
    </source>
</evidence>
<evidence type="ECO:0000313" key="7">
    <source>
        <dbReference type="EMBL" id="SMF70550.1"/>
    </source>
</evidence>
<dbReference type="SUPFAM" id="SSF52540">
    <property type="entry name" value="P-loop containing nucleoside triphosphate hydrolases"/>
    <property type="match status" value="1"/>
</dbReference>
<comment type="similarity">
    <text evidence="1">Belongs to the ABC transporter superfamily.</text>
</comment>
<dbReference type="STRING" id="560819.SAMN05428998_12944"/>
<proteinExistence type="inferred from homology"/>